<dbReference type="InterPro" id="IPR050261">
    <property type="entry name" value="FrsA_esterase"/>
</dbReference>
<name>A0A246JGS2_9BURK</name>
<gene>
    <name evidence="4" type="ORF">CDN99_05605</name>
</gene>
<comment type="caution">
    <text evidence="4">The sequence shown here is derived from an EMBL/GenBank/DDBJ whole genome shotgun (WGS) entry which is preliminary data.</text>
</comment>
<keyword evidence="5" id="KW-1185">Reference proteome</keyword>
<accession>A0A246JGS2</accession>
<organism evidence="4 5">
    <name type="scientific">Roseateles aquatilis</name>
    <dbReference type="NCBI Taxonomy" id="431061"/>
    <lineage>
        <taxon>Bacteria</taxon>
        <taxon>Pseudomonadati</taxon>
        <taxon>Pseudomonadota</taxon>
        <taxon>Betaproteobacteria</taxon>
        <taxon>Burkholderiales</taxon>
        <taxon>Sphaerotilaceae</taxon>
        <taxon>Roseateles</taxon>
    </lineage>
</organism>
<dbReference type="AlphaFoldDB" id="A0A246JGS2"/>
<dbReference type="Proteomes" id="UP000197468">
    <property type="component" value="Unassembled WGS sequence"/>
</dbReference>
<keyword evidence="1" id="KW-0378">Hydrolase</keyword>
<evidence type="ECO:0000256" key="1">
    <source>
        <dbReference type="ARBA" id="ARBA00022801"/>
    </source>
</evidence>
<dbReference type="Pfam" id="PF01738">
    <property type="entry name" value="DLH"/>
    <property type="match status" value="1"/>
</dbReference>
<proteinExistence type="predicted"/>
<dbReference type="GO" id="GO:0052689">
    <property type="term" value="F:carboxylic ester hydrolase activity"/>
    <property type="evidence" value="ECO:0007669"/>
    <property type="project" value="UniProtKB-ARBA"/>
</dbReference>
<evidence type="ECO:0000259" key="3">
    <source>
        <dbReference type="Pfam" id="PF01738"/>
    </source>
</evidence>
<dbReference type="EMBL" id="NIOF01000002">
    <property type="protein sequence ID" value="OWQ91848.1"/>
    <property type="molecule type" value="Genomic_DNA"/>
</dbReference>
<dbReference type="SUPFAM" id="SSF53474">
    <property type="entry name" value="alpha/beta-Hydrolases"/>
    <property type="match status" value="1"/>
</dbReference>
<dbReference type="PANTHER" id="PTHR22946">
    <property type="entry name" value="DIENELACTONE HYDROLASE DOMAIN-CONTAINING PROTEIN-RELATED"/>
    <property type="match status" value="1"/>
</dbReference>
<evidence type="ECO:0000256" key="2">
    <source>
        <dbReference type="SAM" id="MobiDB-lite"/>
    </source>
</evidence>
<dbReference type="PANTHER" id="PTHR22946:SF9">
    <property type="entry name" value="POLYKETIDE TRANSFERASE AF380"/>
    <property type="match status" value="1"/>
</dbReference>
<dbReference type="InterPro" id="IPR029058">
    <property type="entry name" value="AB_hydrolase_fold"/>
</dbReference>
<sequence>MRICDACGRVPHGTPTQRSEAHMTSRLLTAFLLLAAVTLARAEPIQVAVPTAGLSSSPAPLVAYLFEPATPGPHPAVVMLHGCGGAYARSGALNARHLMWGDLLAANGYVALMLDSFTSRGVKEICTQKYAERSLKDVDRAGDAYAALAFMRARSDIDAKQVAVLGWSHGGSTVLATIKRRPTQDAGFARAVAFYPGCSAAAKRPAAFDPYAPLLVLIGESDDWTPAAPCEALTAAVRARGGPMEIVTYPGTYHDFDNPGITRQRVRTEVPNGVHPGQGVTTAPNPEAREDAKRRVLRFLQEMKAPEGATPGTS</sequence>
<reference evidence="4 5" key="1">
    <citation type="journal article" date="2008" name="Int. J. Syst. Evol. Microbiol.">
        <title>Description of Roseateles aquatilis sp. nov. and Roseateles terrae sp. nov., in the class Betaproteobacteria, and emended description of the genus Roseateles.</title>
        <authorList>
            <person name="Gomila M."/>
            <person name="Bowien B."/>
            <person name="Falsen E."/>
            <person name="Moore E.R."/>
            <person name="Lalucat J."/>
        </authorList>
    </citation>
    <scope>NUCLEOTIDE SEQUENCE [LARGE SCALE GENOMIC DNA]</scope>
    <source>
        <strain evidence="4 5">CCUG 48205</strain>
    </source>
</reference>
<evidence type="ECO:0000313" key="4">
    <source>
        <dbReference type="EMBL" id="OWQ91848.1"/>
    </source>
</evidence>
<feature type="region of interest" description="Disordered" evidence="2">
    <location>
        <begin position="270"/>
        <end position="290"/>
    </location>
</feature>
<protein>
    <recommendedName>
        <fullName evidence="3">Dienelactone hydrolase domain-containing protein</fullName>
    </recommendedName>
</protein>
<feature type="domain" description="Dienelactone hydrolase" evidence="3">
    <location>
        <begin position="63"/>
        <end position="302"/>
    </location>
</feature>
<dbReference type="Gene3D" id="3.40.50.1820">
    <property type="entry name" value="alpha/beta hydrolase"/>
    <property type="match status" value="1"/>
</dbReference>
<dbReference type="InterPro" id="IPR002925">
    <property type="entry name" value="Dienelactn_hydro"/>
</dbReference>
<evidence type="ECO:0000313" key="5">
    <source>
        <dbReference type="Proteomes" id="UP000197468"/>
    </source>
</evidence>